<feature type="region of interest" description="Disordered" evidence="3">
    <location>
        <begin position="969"/>
        <end position="1008"/>
    </location>
</feature>
<keyword evidence="5" id="KW-1185">Reference proteome</keyword>
<feature type="compositionally biased region" description="Low complexity" evidence="3">
    <location>
        <begin position="1033"/>
        <end position="1044"/>
    </location>
</feature>
<dbReference type="EMBL" id="JALJOQ010000003">
    <property type="protein sequence ID" value="KAK9813653.1"/>
    <property type="molecule type" value="Genomic_DNA"/>
</dbReference>
<accession>A0AAW1PZK5</accession>
<feature type="region of interest" description="Disordered" evidence="3">
    <location>
        <begin position="1"/>
        <end position="30"/>
    </location>
</feature>
<dbReference type="SUPFAM" id="SSF48371">
    <property type="entry name" value="ARM repeat"/>
    <property type="match status" value="1"/>
</dbReference>
<protein>
    <recommendedName>
        <fullName evidence="6">LisH domain-containing protein</fullName>
    </recommendedName>
</protein>
<dbReference type="InterPro" id="IPR016024">
    <property type="entry name" value="ARM-type_fold"/>
</dbReference>
<evidence type="ECO:0000256" key="1">
    <source>
        <dbReference type="ARBA" id="ARBA00004123"/>
    </source>
</evidence>
<proteinExistence type="predicted"/>
<dbReference type="Gene3D" id="1.25.10.10">
    <property type="entry name" value="Leucine-rich Repeat Variant"/>
    <property type="match status" value="1"/>
</dbReference>
<dbReference type="PANTHER" id="PTHR13129:SF4">
    <property type="entry name" value="DDB1- AND CUL4-ASSOCIATED FACTOR 1"/>
    <property type="match status" value="1"/>
</dbReference>
<dbReference type="Proteomes" id="UP001465755">
    <property type="component" value="Unassembled WGS sequence"/>
</dbReference>
<feature type="region of interest" description="Disordered" evidence="3">
    <location>
        <begin position="1482"/>
        <end position="1515"/>
    </location>
</feature>
<feature type="compositionally biased region" description="Basic and acidic residues" evidence="3">
    <location>
        <begin position="344"/>
        <end position="355"/>
    </location>
</feature>
<reference evidence="4 5" key="1">
    <citation type="journal article" date="2024" name="Nat. Commun.">
        <title>Phylogenomics reveals the evolutionary origins of lichenization in chlorophyte algae.</title>
        <authorList>
            <person name="Puginier C."/>
            <person name="Libourel C."/>
            <person name="Otte J."/>
            <person name="Skaloud P."/>
            <person name="Haon M."/>
            <person name="Grisel S."/>
            <person name="Petersen M."/>
            <person name="Berrin J.G."/>
            <person name="Delaux P.M."/>
            <person name="Dal Grande F."/>
            <person name="Keller J."/>
        </authorList>
    </citation>
    <scope>NUCLEOTIDE SEQUENCE [LARGE SCALE GENOMIC DNA]</scope>
    <source>
        <strain evidence="4 5">SAG 2036</strain>
    </source>
</reference>
<comment type="caution">
    <text evidence="4">The sequence shown here is derived from an EMBL/GenBank/DDBJ whole genome shotgun (WGS) entry which is preliminary data.</text>
</comment>
<evidence type="ECO:0000313" key="4">
    <source>
        <dbReference type="EMBL" id="KAK9813653.1"/>
    </source>
</evidence>
<feature type="compositionally biased region" description="Basic and acidic residues" evidence="3">
    <location>
        <begin position="21"/>
        <end position="30"/>
    </location>
</feature>
<feature type="compositionally biased region" description="Acidic residues" evidence="3">
    <location>
        <begin position="1602"/>
        <end position="1625"/>
    </location>
</feature>
<dbReference type="PANTHER" id="PTHR13129">
    <property type="entry name" value="VPRBP PROTEIN-RELATED"/>
    <property type="match status" value="1"/>
</dbReference>
<name>A0AAW1PZK5_9CHLO</name>
<gene>
    <name evidence="4" type="ORF">WJX73_001935</name>
</gene>
<dbReference type="InterPro" id="IPR036322">
    <property type="entry name" value="WD40_repeat_dom_sf"/>
</dbReference>
<dbReference type="Gene3D" id="2.130.10.10">
    <property type="entry name" value="YVTN repeat-like/Quinoprotein amine dehydrogenase"/>
    <property type="match status" value="1"/>
</dbReference>
<feature type="compositionally biased region" description="Low complexity" evidence="3">
    <location>
        <begin position="1585"/>
        <end position="1594"/>
    </location>
</feature>
<evidence type="ECO:0000256" key="3">
    <source>
        <dbReference type="SAM" id="MobiDB-lite"/>
    </source>
</evidence>
<feature type="compositionally biased region" description="Polar residues" evidence="3">
    <location>
        <begin position="971"/>
        <end position="981"/>
    </location>
</feature>
<dbReference type="GO" id="GO:0080008">
    <property type="term" value="C:Cul4-RING E3 ubiquitin ligase complex"/>
    <property type="evidence" value="ECO:0007669"/>
    <property type="project" value="TreeGrafter"/>
</dbReference>
<dbReference type="GO" id="GO:0005634">
    <property type="term" value="C:nucleus"/>
    <property type="evidence" value="ECO:0007669"/>
    <property type="project" value="UniProtKB-SubCell"/>
</dbReference>
<dbReference type="GO" id="GO:0016567">
    <property type="term" value="P:protein ubiquitination"/>
    <property type="evidence" value="ECO:0007669"/>
    <property type="project" value="InterPro"/>
</dbReference>
<feature type="compositionally biased region" description="Pro residues" evidence="3">
    <location>
        <begin position="983"/>
        <end position="1000"/>
    </location>
</feature>
<feature type="region of interest" description="Disordered" evidence="3">
    <location>
        <begin position="1546"/>
        <end position="1625"/>
    </location>
</feature>
<evidence type="ECO:0008006" key="6">
    <source>
        <dbReference type="Google" id="ProtNLM"/>
    </source>
</evidence>
<feature type="compositionally biased region" description="Acidic residues" evidence="3">
    <location>
        <begin position="1500"/>
        <end position="1511"/>
    </location>
</feature>
<feature type="region of interest" description="Disordered" evidence="3">
    <location>
        <begin position="1022"/>
        <end position="1044"/>
    </location>
</feature>
<dbReference type="InterPro" id="IPR011989">
    <property type="entry name" value="ARM-like"/>
</dbReference>
<keyword evidence="2" id="KW-0539">Nucleus</keyword>
<dbReference type="SUPFAM" id="SSF50978">
    <property type="entry name" value="WD40 repeat-like"/>
    <property type="match status" value="1"/>
</dbReference>
<evidence type="ECO:0000256" key="2">
    <source>
        <dbReference type="ARBA" id="ARBA00023242"/>
    </source>
</evidence>
<feature type="region of interest" description="Disordered" evidence="3">
    <location>
        <begin position="344"/>
        <end position="365"/>
    </location>
</feature>
<comment type="subcellular location">
    <subcellularLocation>
        <location evidence="1">Nucleus</location>
    </subcellularLocation>
</comment>
<dbReference type="InterPro" id="IPR015943">
    <property type="entry name" value="WD40/YVTN_repeat-like_dom_sf"/>
</dbReference>
<sequence>MTMRPVRSLGAELNGAPAGRPDPKSLTHSREGPKLFHLVALAASSLTVGSSGKLRRPRSGLALIEKVQSRASSMPAAAPSNRPLPSNSAVSVPAKDLTAFAAHIQEADKGTSVQSVVALNQVCETLERAELQYVELVGDPQLNPAQRSHYPIGQYLRQLSMFDTACTRMHDRWTFNAAAALDQRVAGLRFLLAQLSTWQFHQTVEDTFTPVLKAWATEDANKQQRRGDAELDPHTGVLREARRAYAAGLLAIGLSDKEVCEEAVRSGVVSDLARYLNRAVPTVYTTAEAFSEEAAGIVGCSEPAVLDVTPPQPSRLSTPTTSRGIPYIPAAGSAIQVLRTTHHDLRTPDRHRQLTADESPGPADEHSDLLLLSAMEQAGTSLTPETEAEAVRAVGQARSREVDRLRRLRIRGTVQCLSCMGEYQECLGPLLAERCVDVVLALVADWRPCSPDLVEALRLLCSLLAHRRVAEQLVDKGAVQLLLSLPHSQHTRGYVSMALFCLASVPQVLEQMASLPAPIPEQLISAALAFLTSGLDPARCNGAQFLAIALPARSLLVEFDRQGGQARLLSVLRATLSLLRSPHGDLRTDKQVGYHASAALQRYFWSHLVIQAAAMSKLSPGSSGNAKQGLPSAAQPLQMTVELIEESFAVLHRTGLAAATVGASPLAQAIDAFLRADGCPLMLEFVQVCPGEKYFNEMAKHSLNVLRVATLALNARSTLEHATSQSQQTSMAVMLAAASGQAFQWDHEVMLAALMVIANLVKDPSAAQVTSSGDCKQAQLVPEANVTAEQPSMQGSKPEGRDKELATAARAAVRAAGGIRILIGLLSPRTGLSTTALDLRAVAAYCLLGLAQDPALCRILARLQLPRLLAELVHEPSNGIGSGESPTALYGCATTMPLPGLSHAMFNKIALQLIALTTSGIGTGSSVASADSPGPALLKLEREAIAAATQITYPESELMRDLMAAMEEAGCNSSNHSSQTLAAPPPQPPKTVVKPAPPVPGISTSAPRRTLTVAPSLLSTGASAPCVTPLKPSRPASSSGAAAAPPSKAISAAAGLASPPDRRCMHARRNSALPSGDSKLSGIVMQYLRQQHRQACMQAPVPIATLPPLSLLSPSPIPEAKRSLDASRNLAMRLRQRETCAPCGGDGGRRRDRHQQFGRFRQMRSLRDADAALLRSCAFVNGSSSLAVGCHAGSMQILDVVSGEVLSASESPHTLPVNQVRVWEAPSNTLTLSSTRLDVRLWHNFELATFTPYVGMRNAIFHPQGQHFAAVASAGRQACIWDINRAETRPWILEDTVLNNAAVTAAASGRLSKDTVCFNGAGDLLLHGPLLWDWRCPQRVHCFDVFSDTPGSGSFQPSGLEVVLNSEVWDLRTLRLLRSVPCLDGTVLTWTGSGDAAFASLRRMTDDLHSPVSARRARHSLHTAFRTVDACGYTEIATVGMDGRMVLDLAVDSSDALVAVATVEPHELASSSVRIYKIGAHQLQGDEGEDDEGMSAGSGGDDDDDEDDDDPSMPWQGISAELAALSTPGSVGMRAAVRHARAIGSASPIGLDDSTSSDAGDEEDEVAQGQDDSAAEDGSQRDASDAASLSDSQSEMTGSEDGSFEEDEEVEDVLSSDAQAMDDSD</sequence>
<dbReference type="InterPro" id="IPR033270">
    <property type="entry name" value="VPRBP/DCAF1"/>
</dbReference>
<evidence type="ECO:0000313" key="5">
    <source>
        <dbReference type="Proteomes" id="UP001465755"/>
    </source>
</evidence>
<organism evidence="4 5">
    <name type="scientific">Symbiochloris irregularis</name>
    <dbReference type="NCBI Taxonomy" id="706552"/>
    <lineage>
        <taxon>Eukaryota</taxon>
        <taxon>Viridiplantae</taxon>
        <taxon>Chlorophyta</taxon>
        <taxon>core chlorophytes</taxon>
        <taxon>Trebouxiophyceae</taxon>
        <taxon>Trebouxiales</taxon>
        <taxon>Trebouxiaceae</taxon>
        <taxon>Symbiochloris</taxon>
    </lineage>
</organism>